<evidence type="ECO:0000313" key="5">
    <source>
        <dbReference type="Proteomes" id="UP001241758"/>
    </source>
</evidence>
<dbReference type="PROSITE" id="PS50943">
    <property type="entry name" value="HTH_CROC1"/>
    <property type="match status" value="1"/>
</dbReference>
<feature type="compositionally biased region" description="Acidic residues" evidence="2">
    <location>
        <begin position="201"/>
        <end position="210"/>
    </location>
</feature>
<comment type="caution">
    <text evidence="4">The sequence shown here is derived from an EMBL/GenBank/DDBJ whole genome shotgun (WGS) entry which is preliminary data.</text>
</comment>
<evidence type="ECO:0000256" key="2">
    <source>
        <dbReference type="SAM" id="MobiDB-lite"/>
    </source>
</evidence>
<dbReference type="InterPro" id="IPR001387">
    <property type="entry name" value="Cro/C1-type_HTH"/>
</dbReference>
<feature type="domain" description="HTH cro/C1-type" evidence="3">
    <location>
        <begin position="17"/>
        <end position="77"/>
    </location>
</feature>
<proteinExistence type="predicted"/>
<keyword evidence="1" id="KW-0175">Coiled coil</keyword>
<keyword evidence="5" id="KW-1185">Reference proteome</keyword>
<evidence type="ECO:0000259" key="3">
    <source>
        <dbReference type="PROSITE" id="PS50943"/>
    </source>
</evidence>
<dbReference type="Gene3D" id="1.10.260.40">
    <property type="entry name" value="lambda repressor-like DNA-binding domains"/>
    <property type="match status" value="1"/>
</dbReference>
<dbReference type="Pfam" id="PF13560">
    <property type="entry name" value="HTH_31"/>
    <property type="match status" value="1"/>
</dbReference>
<sequence length="243" mass="27123">MPIWDESRVAEHFAINLRRAREARGLSQAELAEKVKEFGQSYTQATIWKLEQGHREPKISELPAIGQALGLMRWTDLTNKPQAFELELTVEQTRRRVYHLAEQTRAAAGSLLAALTDLAFVVRQAQDAGMSERWAEFSARGWLELSPEATVLREALAARVAWESEDEEAERRMAKEEQLQQQLLRALENSGLPLVINPAEIEFDGPDADGPEVAGSPPAEPAEDEGATTPRPASPSEQEMDER</sequence>
<evidence type="ECO:0000313" key="4">
    <source>
        <dbReference type="EMBL" id="MDI6105834.1"/>
    </source>
</evidence>
<dbReference type="Proteomes" id="UP001241758">
    <property type="component" value="Unassembled WGS sequence"/>
</dbReference>
<dbReference type="CDD" id="cd00093">
    <property type="entry name" value="HTH_XRE"/>
    <property type="match status" value="1"/>
</dbReference>
<dbReference type="EMBL" id="JASCTH010000057">
    <property type="protein sequence ID" value="MDI6105834.1"/>
    <property type="molecule type" value="Genomic_DNA"/>
</dbReference>
<gene>
    <name evidence="4" type="ORF">QLQ12_45405</name>
</gene>
<dbReference type="InterPro" id="IPR010982">
    <property type="entry name" value="Lambda_DNA-bd_dom_sf"/>
</dbReference>
<evidence type="ECO:0000256" key="1">
    <source>
        <dbReference type="SAM" id="Coils"/>
    </source>
</evidence>
<organism evidence="4 5">
    <name type="scientific">Actinoplanes sandaracinus</name>
    <dbReference type="NCBI Taxonomy" id="3045177"/>
    <lineage>
        <taxon>Bacteria</taxon>
        <taxon>Bacillati</taxon>
        <taxon>Actinomycetota</taxon>
        <taxon>Actinomycetes</taxon>
        <taxon>Micromonosporales</taxon>
        <taxon>Micromonosporaceae</taxon>
        <taxon>Actinoplanes</taxon>
    </lineage>
</organism>
<protein>
    <submittedName>
        <fullName evidence="4">Helix-turn-helix transcriptional regulator</fullName>
    </submittedName>
</protein>
<accession>A0ABT6X1H1</accession>
<dbReference type="SMART" id="SM00530">
    <property type="entry name" value="HTH_XRE"/>
    <property type="match status" value="1"/>
</dbReference>
<name>A0ABT6X1H1_9ACTN</name>
<reference evidence="4 5" key="1">
    <citation type="submission" date="2023-05" db="EMBL/GenBank/DDBJ databases">
        <title>Actinoplanes sp. NEAU-A12 genome sequencing.</title>
        <authorList>
            <person name="Wang Z.-S."/>
        </authorList>
    </citation>
    <scope>NUCLEOTIDE SEQUENCE [LARGE SCALE GENOMIC DNA]</scope>
    <source>
        <strain evidence="4 5">NEAU-A12</strain>
    </source>
</reference>
<feature type="region of interest" description="Disordered" evidence="2">
    <location>
        <begin position="197"/>
        <end position="243"/>
    </location>
</feature>
<feature type="coiled-coil region" evidence="1">
    <location>
        <begin position="159"/>
        <end position="186"/>
    </location>
</feature>
<dbReference type="RefSeq" id="WP_282767298.1">
    <property type="nucleotide sequence ID" value="NZ_JASCTH010000057.1"/>
</dbReference>
<dbReference type="SUPFAM" id="SSF47413">
    <property type="entry name" value="lambda repressor-like DNA-binding domains"/>
    <property type="match status" value="1"/>
</dbReference>